<evidence type="ECO:0000313" key="3">
    <source>
        <dbReference type="Proteomes" id="UP000078507"/>
    </source>
</evidence>
<evidence type="ECO:0000259" key="1">
    <source>
        <dbReference type="Pfam" id="PF10074"/>
    </source>
</evidence>
<dbReference type="EMBL" id="LNQB01000081">
    <property type="protein sequence ID" value="OAP43063.1"/>
    <property type="molecule type" value="Genomic_DNA"/>
</dbReference>
<dbReference type="OrthoDB" id="9811330at2"/>
<comment type="caution">
    <text evidence="2">The sequence shown here is derived from an EMBL/GenBank/DDBJ whole genome shotgun (WGS) entry which is preliminary data.</text>
</comment>
<name>A0A178Y7M6_SINSA</name>
<proteinExistence type="predicted"/>
<gene>
    <name evidence="2" type="ORF">ATB98_15560</name>
</gene>
<organism evidence="2 3">
    <name type="scientific">Sinorhizobium saheli</name>
    <dbReference type="NCBI Taxonomy" id="36856"/>
    <lineage>
        <taxon>Bacteria</taxon>
        <taxon>Pseudomonadati</taxon>
        <taxon>Pseudomonadota</taxon>
        <taxon>Alphaproteobacteria</taxon>
        <taxon>Hyphomicrobiales</taxon>
        <taxon>Rhizobiaceae</taxon>
        <taxon>Sinorhizobium/Ensifer group</taxon>
        <taxon>Sinorhizobium</taxon>
    </lineage>
</organism>
<dbReference type="STRING" id="36856.ATB98_15560"/>
<keyword evidence="3" id="KW-1185">Reference proteome</keyword>
<feature type="domain" description="T6SS Transcription factor RovC-like DNA binding" evidence="1">
    <location>
        <begin position="14"/>
        <end position="82"/>
    </location>
</feature>
<dbReference type="AlphaFoldDB" id="A0A178Y7M6"/>
<dbReference type="Pfam" id="PF10074">
    <property type="entry name" value="RovC_DNA-bd"/>
    <property type="match status" value="1"/>
</dbReference>
<protein>
    <recommendedName>
        <fullName evidence="1">T6SS Transcription factor RovC-like DNA binding domain-containing protein</fullName>
    </recommendedName>
</protein>
<dbReference type="InterPro" id="IPR018754">
    <property type="entry name" value="RovC-like_DNA-bd"/>
</dbReference>
<dbReference type="RefSeq" id="WP_066876231.1">
    <property type="nucleotide sequence ID" value="NZ_LNQB01000081.1"/>
</dbReference>
<dbReference type="Proteomes" id="UP000078507">
    <property type="component" value="Unassembled WGS sequence"/>
</dbReference>
<sequence length="87" mass="10056">MKKPLRDDGPPLTDRVNDYDEAHFATYLRLLDADAEGADWREAVSIIFGIDPAAEPARAKRIYDTHLARARWMTKEGYRHLLEGRMQ</sequence>
<reference evidence="2 3" key="1">
    <citation type="submission" date="2015-11" db="EMBL/GenBank/DDBJ databases">
        <title>Ensifer anhuiense sp. nov., an effective nitrogen fixation bacterium with Glycine soja.</title>
        <authorList>
            <person name="Yan H."/>
            <person name="Chen W."/>
        </authorList>
    </citation>
    <scope>NUCLEOTIDE SEQUENCE [LARGE SCALE GENOMIC DNA]</scope>
    <source>
        <strain evidence="2 3">LMG 7837</strain>
    </source>
</reference>
<accession>A0A178Y7M6</accession>
<evidence type="ECO:0000313" key="2">
    <source>
        <dbReference type="EMBL" id="OAP43063.1"/>
    </source>
</evidence>